<dbReference type="Proteomes" id="UP000800094">
    <property type="component" value="Unassembled WGS sequence"/>
</dbReference>
<dbReference type="PANTHER" id="PTHR37540:SF5">
    <property type="entry name" value="TRANSCRIPTION FACTOR DOMAIN-CONTAINING PROTEIN"/>
    <property type="match status" value="1"/>
</dbReference>
<gene>
    <name evidence="2" type="ORF">BU26DRAFT_436995</name>
</gene>
<dbReference type="RefSeq" id="XP_033678527.1">
    <property type="nucleotide sequence ID" value="XM_033824203.1"/>
</dbReference>
<dbReference type="AlphaFoldDB" id="A0A6A6I0U5"/>
<evidence type="ECO:0008006" key="4">
    <source>
        <dbReference type="Google" id="ProtNLM"/>
    </source>
</evidence>
<feature type="region of interest" description="Disordered" evidence="1">
    <location>
        <begin position="1"/>
        <end position="88"/>
    </location>
</feature>
<reference evidence="2" key="1">
    <citation type="journal article" date="2020" name="Stud. Mycol.">
        <title>101 Dothideomycetes genomes: a test case for predicting lifestyles and emergence of pathogens.</title>
        <authorList>
            <person name="Haridas S."/>
            <person name="Albert R."/>
            <person name="Binder M."/>
            <person name="Bloem J."/>
            <person name="Labutti K."/>
            <person name="Salamov A."/>
            <person name="Andreopoulos B."/>
            <person name="Baker S."/>
            <person name="Barry K."/>
            <person name="Bills G."/>
            <person name="Bluhm B."/>
            <person name="Cannon C."/>
            <person name="Castanera R."/>
            <person name="Culley D."/>
            <person name="Daum C."/>
            <person name="Ezra D."/>
            <person name="Gonzalez J."/>
            <person name="Henrissat B."/>
            <person name="Kuo A."/>
            <person name="Liang C."/>
            <person name="Lipzen A."/>
            <person name="Lutzoni F."/>
            <person name="Magnuson J."/>
            <person name="Mondo S."/>
            <person name="Nolan M."/>
            <person name="Ohm R."/>
            <person name="Pangilinan J."/>
            <person name="Park H.-J."/>
            <person name="Ramirez L."/>
            <person name="Alfaro M."/>
            <person name="Sun H."/>
            <person name="Tritt A."/>
            <person name="Yoshinaga Y."/>
            <person name="Zwiers L.-H."/>
            <person name="Turgeon B."/>
            <person name="Goodwin S."/>
            <person name="Spatafora J."/>
            <person name="Crous P."/>
            <person name="Grigoriev I."/>
        </authorList>
    </citation>
    <scope>NUCLEOTIDE SEQUENCE</scope>
    <source>
        <strain evidence="2">CBS 122368</strain>
    </source>
</reference>
<dbReference type="GeneID" id="54577533"/>
<evidence type="ECO:0000313" key="3">
    <source>
        <dbReference type="Proteomes" id="UP000800094"/>
    </source>
</evidence>
<name>A0A6A6I0U5_9PLEO</name>
<feature type="compositionally biased region" description="Basic and acidic residues" evidence="1">
    <location>
        <begin position="64"/>
        <end position="80"/>
    </location>
</feature>
<accession>A0A6A6I0U5</accession>
<organism evidence="2 3">
    <name type="scientific">Trematosphaeria pertusa</name>
    <dbReference type="NCBI Taxonomy" id="390896"/>
    <lineage>
        <taxon>Eukaryota</taxon>
        <taxon>Fungi</taxon>
        <taxon>Dikarya</taxon>
        <taxon>Ascomycota</taxon>
        <taxon>Pezizomycotina</taxon>
        <taxon>Dothideomycetes</taxon>
        <taxon>Pleosporomycetidae</taxon>
        <taxon>Pleosporales</taxon>
        <taxon>Massarineae</taxon>
        <taxon>Trematosphaeriaceae</taxon>
        <taxon>Trematosphaeria</taxon>
    </lineage>
</organism>
<protein>
    <recommendedName>
        <fullName evidence="4">Transcription factor domain-containing protein</fullName>
    </recommendedName>
</protein>
<proteinExistence type="predicted"/>
<keyword evidence="3" id="KW-1185">Reference proteome</keyword>
<feature type="compositionally biased region" description="Basic residues" evidence="1">
    <location>
        <begin position="17"/>
        <end position="27"/>
    </location>
</feature>
<dbReference type="PANTHER" id="PTHR37540">
    <property type="entry name" value="TRANSCRIPTION FACTOR (ACR-2), PUTATIVE-RELATED-RELATED"/>
    <property type="match status" value="1"/>
</dbReference>
<dbReference type="EMBL" id="ML987205">
    <property type="protein sequence ID" value="KAF2243523.1"/>
    <property type="molecule type" value="Genomic_DNA"/>
</dbReference>
<evidence type="ECO:0000313" key="2">
    <source>
        <dbReference type="EMBL" id="KAF2243523.1"/>
    </source>
</evidence>
<dbReference type="OrthoDB" id="415825at2759"/>
<evidence type="ECO:0000256" key="1">
    <source>
        <dbReference type="SAM" id="MobiDB-lite"/>
    </source>
</evidence>
<sequence>MTNTAPEIEGEAAPQARVRRRPRKRPRNGPPQLQFVTATDPSQFKDENAKRSVRSQAMIQYRYKSAEQKRKGSDAQETRPAETTPPATTAARVTPIMDDSWYHAAHSRLMSQWNEEPEESVYASTSEAFWSVNPGGSVAEPSSAPASTAIAPARSSRYYEVLRELPLNAAARRVNEYEDSEAHDQLLLRILIAKVATTSSLGDGVDPFTALPQFASPELNSIYLIRKCNRAFCSPSTLTKWLPAMLSHPHILLSSTIMASTFLDMHEGCSGESKRTVLVKAESIGWINERLRSPATQFDDSTLMIILHLLAGELWSCNERTLRIHESGIARLVAHRGGMERLGGNGAVAEVTASICYHVDIVCEAVPLPLFYYWEPPPYVAEPSIAIPESPLFAPQKELFYVIKDPGCSEFTYDLLCDMRDLTDLFIAHSSDLETVLDVDEEASVSPTEPYLLDYDAKICEMRAKLASLPSAYTPGLPTTNDWIYEACRIAAIIYASAIIMRVPFSVAAEAGRNPILLDSASLMDPLDGARLLSTRLTEALYEAMEKTNNGSVWDDMSGVYYWVAAVGAAAARTSVTICTYQRPSSHSEAYATWVRRCLMMFATRAIIILMFQHPFPVLIAQKKLVKVQELIGGDSPRMLAT</sequence>